<sequence length="263" mass="28703">MRTKQPPSRKNDEGDEGEDPKPTAIKTSISKVKADAEAKAQMDQKMFSCLFSPFRTNVILSKREQKVLKKDPKSKQLTLDSSFAYVPPTVTQPSQHPAPSPTHATDVQDKQVNNPTAQDANVDNPVTLNANVDENMGDMSSKDSTHEVAQDAVDMDTDNVPSLTDNVALNDTPGSATDTSPDMFVNPPFTQCNPSMSTLDNDIPISKWEPTQSPRRTLVLTQVNTETDSGMSIDDSNGKFSSLSFNPDHQITTHATPCIPMVI</sequence>
<protein>
    <submittedName>
        <fullName evidence="2">Uncharacterized protein</fullName>
    </submittedName>
</protein>
<feature type="region of interest" description="Disordered" evidence="1">
    <location>
        <begin position="86"/>
        <end position="108"/>
    </location>
</feature>
<evidence type="ECO:0000256" key="1">
    <source>
        <dbReference type="SAM" id="MobiDB-lite"/>
    </source>
</evidence>
<accession>A0A8I2YCD8</accession>
<evidence type="ECO:0000313" key="2">
    <source>
        <dbReference type="EMBL" id="KAG6369302.1"/>
    </source>
</evidence>
<dbReference type="EMBL" id="JAGFBS010000091">
    <property type="protein sequence ID" value="KAG6369302.1"/>
    <property type="molecule type" value="Genomic_DNA"/>
</dbReference>
<comment type="caution">
    <text evidence="2">The sequence shown here is derived from an EMBL/GenBank/DDBJ whole genome shotgun (WGS) entry which is preliminary data.</text>
</comment>
<dbReference type="Proteomes" id="UP000683000">
    <property type="component" value="Unassembled WGS sequence"/>
</dbReference>
<dbReference type="OrthoDB" id="2711763at2759"/>
<proteinExistence type="predicted"/>
<name>A0A8I2YCD8_9AGAM</name>
<evidence type="ECO:0000313" key="3">
    <source>
        <dbReference type="Proteomes" id="UP000683000"/>
    </source>
</evidence>
<keyword evidence="3" id="KW-1185">Reference proteome</keyword>
<dbReference type="AlphaFoldDB" id="A0A8I2YCD8"/>
<gene>
    <name evidence="2" type="ORF">JVT61DRAFT_15484</name>
</gene>
<feature type="compositionally biased region" description="Polar residues" evidence="1">
    <location>
        <begin position="89"/>
        <end position="108"/>
    </location>
</feature>
<organism evidence="2 3">
    <name type="scientific">Boletus reticuloceps</name>
    <dbReference type="NCBI Taxonomy" id="495285"/>
    <lineage>
        <taxon>Eukaryota</taxon>
        <taxon>Fungi</taxon>
        <taxon>Dikarya</taxon>
        <taxon>Basidiomycota</taxon>
        <taxon>Agaricomycotina</taxon>
        <taxon>Agaricomycetes</taxon>
        <taxon>Agaricomycetidae</taxon>
        <taxon>Boletales</taxon>
        <taxon>Boletineae</taxon>
        <taxon>Boletaceae</taxon>
        <taxon>Boletoideae</taxon>
        <taxon>Boletus</taxon>
    </lineage>
</organism>
<feature type="region of interest" description="Disordered" evidence="1">
    <location>
        <begin position="1"/>
        <end position="29"/>
    </location>
</feature>
<reference evidence="2" key="1">
    <citation type="submission" date="2021-03" db="EMBL/GenBank/DDBJ databases">
        <title>Evolutionary innovations through gain and loss of genes in the ectomycorrhizal Boletales.</title>
        <authorList>
            <person name="Wu G."/>
            <person name="Miyauchi S."/>
            <person name="Morin E."/>
            <person name="Yang Z.-L."/>
            <person name="Xu J."/>
            <person name="Martin F.M."/>
        </authorList>
    </citation>
    <scope>NUCLEOTIDE SEQUENCE</scope>
    <source>
        <strain evidence="2">BR01</strain>
    </source>
</reference>